<reference evidence="2 3" key="1">
    <citation type="submission" date="2019-08" db="EMBL/GenBank/DDBJ databases">
        <title>Complete genome sequence of Kushneria sp. YCWA18, a halophilic phosphate-solubilizing bacterium isolated from Daqiao saltern in China.</title>
        <authorList>
            <person name="Du G.-X."/>
            <person name="Qu L.-Y."/>
        </authorList>
    </citation>
    <scope>NUCLEOTIDE SEQUENCE [LARGE SCALE GENOMIC DNA]</scope>
    <source>
        <strain evidence="2 3">YCWA18</strain>
    </source>
</reference>
<accession>A0A5C0ZVH6</accession>
<keyword evidence="1" id="KW-0812">Transmembrane</keyword>
<dbReference type="EMBL" id="CP043420">
    <property type="protein sequence ID" value="QEL10151.1"/>
    <property type="molecule type" value="Genomic_DNA"/>
</dbReference>
<evidence type="ECO:0000313" key="2">
    <source>
        <dbReference type="EMBL" id="QEL10151.1"/>
    </source>
</evidence>
<dbReference type="RefSeq" id="WP_084388282.1">
    <property type="nucleotide sequence ID" value="NZ_CP043420.1"/>
</dbReference>
<dbReference type="KEGG" id="kuy:FY550_02715"/>
<feature type="transmembrane region" description="Helical" evidence="1">
    <location>
        <begin position="31"/>
        <end position="53"/>
    </location>
</feature>
<protein>
    <submittedName>
        <fullName evidence="2">Ion transporter</fullName>
    </submittedName>
</protein>
<name>A0A5C0ZVH6_9GAMM</name>
<gene>
    <name evidence="2" type="ORF">FY550_02715</name>
</gene>
<dbReference type="Proteomes" id="UP000322553">
    <property type="component" value="Chromosome"/>
</dbReference>
<evidence type="ECO:0000313" key="3">
    <source>
        <dbReference type="Proteomes" id="UP000322553"/>
    </source>
</evidence>
<proteinExistence type="predicted"/>
<dbReference type="OrthoDB" id="974877at2"/>
<sequence length="348" mass="40406">MTDPSDDTHHDTPGRWQTQRADRSLPRWRELLYISWDCAIVALVSLSLALILFDTLYALTPLPALLNAISPDLREAGGWLHRHFTTIDLWFVAILAFDVLAGWILAIVERRYHRWFFYPFVHWYDVLGCLPVSGLRVLRILRVIGLVIRLQRMGIVDVTRWRLFLFFNHYYQILLEELSDRVALKLLDNLQEEIRDSNRLPERVVERVLRPRKQQLIDDIAHRVNTLVSEGYGHNRDHVETWITGLIHRAVTENPSMRRLSRMPMGAGVVEALDETLADVVTRLIREAVIGMRSPEFTALAGELADSGFDVMTRVGREESHSLEEAMIEVLEIVKEEVATQRWKERTD</sequence>
<keyword evidence="1" id="KW-0472">Membrane</keyword>
<feature type="transmembrane region" description="Helical" evidence="1">
    <location>
        <begin position="89"/>
        <end position="108"/>
    </location>
</feature>
<dbReference type="AlphaFoldDB" id="A0A5C0ZVH6"/>
<organism evidence="2 3">
    <name type="scientific">Kushneria phosphatilytica</name>
    <dbReference type="NCBI Taxonomy" id="657387"/>
    <lineage>
        <taxon>Bacteria</taxon>
        <taxon>Pseudomonadati</taxon>
        <taxon>Pseudomonadota</taxon>
        <taxon>Gammaproteobacteria</taxon>
        <taxon>Oceanospirillales</taxon>
        <taxon>Halomonadaceae</taxon>
        <taxon>Kushneria</taxon>
    </lineage>
</organism>
<evidence type="ECO:0000256" key="1">
    <source>
        <dbReference type="SAM" id="Phobius"/>
    </source>
</evidence>
<dbReference type="SUPFAM" id="SSF81324">
    <property type="entry name" value="Voltage-gated potassium channels"/>
    <property type="match status" value="1"/>
</dbReference>
<keyword evidence="3" id="KW-1185">Reference proteome</keyword>
<keyword evidence="1" id="KW-1133">Transmembrane helix</keyword>